<evidence type="ECO:0000313" key="2">
    <source>
        <dbReference type="EMBL" id="KAF5693250.1"/>
    </source>
</evidence>
<name>A0A8H5XGN3_9HYPO</name>
<protein>
    <submittedName>
        <fullName evidence="2">Uncharacterized protein</fullName>
    </submittedName>
</protein>
<evidence type="ECO:0000313" key="3">
    <source>
        <dbReference type="Proteomes" id="UP000562682"/>
    </source>
</evidence>
<organism evidence="2 3">
    <name type="scientific">Fusarium denticulatum</name>
    <dbReference type="NCBI Taxonomy" id="48507"/>
    <lineage>
        <taxon>Eukaryota</taxon>
        <taxon>Fungi</taxon>
        <taxon>Dikarya</taxon>
        <taxon>Ascomycota</taxon>
        <taxon>Pezizomycotina</taxon>
        <taxon>Sordariomycetes</taxon>
        <taxon>Hypocreomycetidae</taxon>
        <taxon>Hypocreales</taxon>
        <taxon>Nectriaceae</taxon>
        <taxon>Fusarium</taxon>
        <taxon>Fusarium fujikuroi species complex</taxon>
    </lineage>
</organism>
<gene>
    <name evidence="2" type="ORF">FDENT_2181</name>
</gene>
<accession>A0A8H5XGN3</accession>
<feature type="compositionally biased region" description="Polar residues" evidence="1">
    <location>
        <begin position="50"/>
        <end position="82"/>
    </location>
</feature>
<dbReference type="Proteomes" id="UP000562682">
    <property type="component" value="Unassembled WGS sequence"/>
</dbReference>
<keyword evidence="3" id="KW-1185">Reference proteome</keyword>
<dbReference type="EMBL" id="JAAOAK010000046">
    <property type="protein sequence ID" value="KAF5693250.1"/>
    <property type="molecule type" value="Genomic_DNA"/>
</dbReference>
<comment type="caution">
    <text evidence="2">The sequence shown here is derived from an EMBL/GenBank/DDBJ whole genome shotgun (WGS) entry which is preliminary data.</text>
</comment>
<evidence type="ECO:0000256" key="1">
    <source>
        <dbReference type="SAM" id="MobiDB-lite"/>
    </source>
</evidence>
<sequence>MLGPTPARTLLSFTFEDSDSEFDAQMAMPYYEPMSPVVANLEKMVANRKTVPSESGTTAETISSVGRSMSNKRSMDSMDSTPPESPIEAFLSRPETPNYPYNNWNSTSTFTMRNGQVYSFGQLQVMSLQVAEARRNREFPPTNESTLDANAVAEDYNSLIYLRRLRGNLLAPAPQSYIHFREQVALGIQVRQASLMRETDQEVARRVDHYLQAVEAEQRYYNASNTIIQRREVTNPTQQDFIDPHDDMCSMVEHTIEQGISDATGPLRMNVSNLKKQGEVFQEQTALLQQQNNMFQRQTEQQNSLVQQQSSLLRQQTDIFQCQTQKQNDLFQLHADQQNDLFMQQHSMFLDHKASLREHSRFFKKQTDTLEHQNRAMNASVTHLSNLIEPQIYNNQAAAQTLASANQLFIDLSKELPETIRCAVEEASQKQARELIEQALQIQQMASADPQPDAKAISAAQEMKAAAVGSDRAERSERSSLFRMVRKFKRQRISS</sequence>
<reference evidence="2 3" key="1">
    <citation type="submission" date="2020-05" db="EMBL/GenBank/DDBJ databases">
        <title>Identification and distribution of gene clusters putatively required for synthesis of sphingolipid metabolism inhibitors in phylogenetically diverse species of the filamentous fungus Fusarium.</title>
        <authorList>
            <person name="Kim H.-S."/>
            <person name="Busman M."/>
            <person name="Brown D.W."/>
            <person name="Divon H."/>
            <person name="Uhlig S."/>
            <person name="Proctor R.H."/>
        </authorList>
    </citation>
    <scope>NUCLEOTIDE SEQUENCE [LARGE SCALE GENOMIC DNA]</scope>
    <source>
        <strain evidence="2 3">NRRL 25311</strain>
    </source>
</reference>
<proteinExistence type="predicted"/>
<feature type="region of interest" description="Disordered" evidence="1">
    <location>
        <begin position="48"/>
        <end position="94"/>
    </location>
</feature>
<dbReference type="AlphaFoldDB" id="A0A8H5XGN3"/>